<feature type="domain" description="Expansin-like CBD" evidence="8">
    <location>
        <begin position="174"/>
        <end position="254"/>
    </location>
</feature>
<dbReference type="SUPFAM" id="SSF50685">
    <property type="entry name" value="Barwin-like endoglucanases"/>
    <property type="match status" value="1"/>
</dbReference>
<dbReference type="KEGG" id="ppp:112285508"/>
<dbReference type="InterPro" id="IPR036908">
    <property type="entry name" value="RlpA-like_sf"/>
</dbReference>
<keyword evidence="2 6" id="KW-0134">Cell wall</keyword>
<dbReference type="PRINTS" id="PR01226">
    <property type="entry name" value="EXPANSIN"/>
</dbReference>
<dbReference type="InterPro" id="IPR002963">
    <property type="entry name" value="Expansin"/>
</dbReference>
<dbReference type="SMART" id="SM00837">
    <property type="entry name" value="DPBB_1"/>
    <property type="match status" value="1"/>
</dbReference>
<feature type="signal peptide" evidence="6">
    <location>
        <begin position="1"/>
        <end position="30"/>
    </location>
</feature>
<dbReference type="GO" id="GO:0016020">
    <property type="term" value="C:membrane"/>
    <property type="evidence" value="ECO:0007669"/>
    <property type="project" value="UniProtKB-SubCell"/>
</dbReference>
<dbReference type="Gene3D" id="2.60.40.760">
    <property type="entry name" value="Expansin, cellulose-binding-like domain"/>
    <property type="match status" value="1"/>
</dbReference>
<organism evidence="9">
    <name type="scientific">Physcomitrium patens</name>
    <name type="common">Spreading-leaved earth moss</name>
    <name type="synonym">Physcomitrella patens</name>
    <dbReference type="NCBI Taxonomy" id="3218"/>
    <lineage>
        <taxon>Eukaryota</taxon>
        <taxon>Viridiplantae</taxon>
        <taxon>Streptophyta</taxon>
        <taxon>Embryophyta</taxon>
        <taxon>Bryophyta</taxon>
        <taxon>Bryophytina</taxon>
        <taxon>Bryopsida</taxon>
        <taxon>Funariidae</taxon>
        <taxon>Funariales</taxon>
        <taxon>Funariaceae</taxon>
        <taxon>Physcomitrium</taxon>
    </lineage>
</organism>
<dbReference type="GeneID" id="112285508"/>
<comment type="similarity">
    <text evidence="1 6">Belongs to the expansin family. Expansin A subfamily.</text>
</comment>
<dbReference type="InterPro" id="IPR007118">
    <property type="entry name" value="Expan_Lol_pI"/>
</dbReference>
<dbReference type="Gene3D" id="2.40.40.10">
    <property type="entry name" value="RlpA-like domain"/>
    <property type="match status" value="1"/>
</dbReference>
<name>A0A2K1K5R5_PHYPA</name>
<reference evidence="10" key="3">
    <citation type="submission" date="2020-12" db="UniProtKB">
        <authorList>
            <consortium name="EnsemblPlants"/>
        </authorList>
    </citation>
    <scope>IDENTIFICATION</scope>
</reference>
<dbReference type="CDD" id="cd22274">
    <property type="entry name" value="DPBB_EXPA_N"/>
    <property type="match status" value="1"/>
</dbReference>
<evidence type="ECO:0000256" key="6">
    <source>
        <dbReference type="RuleBase" id="RU365023"/>
    </source>
</evidence>
<dbReference type="PRINTS" id="PR01225">
    <property type="entry name" value="EXPANSNFAMLY"/>
</dbReference>
<evidence type="ECO:0000256" key="4">
    <source>
        <dbReference type="ARBA" id="ARBA00022729"/>
    </source>
</evidence>
<evidence type="ECO:0000313" key="11">
    <source>
        <dbReference type="Proteomes" id="UP000006727"/>
    </source>
</evidence>
<sequence length="257" mass="27431">MAVQAGEGGVPLLLLLVMLQWCMWMPGVKAFYGPTDWTDAHATFYGGADASGTQGGACGFGNLYSTGYGTNTAALSQALFNSGLTCGACFELVCDSSGSRYCVTSSSVVVTATNFCPTGSTGGWCDYPRQHFDLSQPVFTRIAQPVGGVVTLKYRRVRCQKSGGIRFTITGNPYFILVLVTNVGGAGDVQQLYIKGSSTGWNAMSRNWGQLWEIRNAALMGQALSFRVVTSDRAEVASFDAVPANWAFSQTFEGSNF</sequence>
<feature type="chain" id="PRO_5043074853" description="Expansin" evidence="6">
    <location>
        <begin position="31"/>
        <end position="257"/>
    </location>
</feature>
<evidence type="ECO:0000256" key="1">
    <source>
        <dbReference type="ARBA" id="ARBA00005392"/>
    </source>
</evidence>
<dbReference type="Gramene" id="Pp3c8_1330V3.1">
    <property type="protein sequence ID" value="Pp3c8_1330V3.1"/>
    <property type="gene ID" value="Pp3c8_1330"/>
</dbReference>
<dbReference type="OrthoDB" id="5823761at2759"/>
<dbReference type="PaxDb" id="3218-PP1S35_15V6.1"/>
<protein>
    <recommendedName>
        <fullName evidence="6">Expansin</fullName>
    </recommendedName>
</protein>
<dbReference type="STRING" id="3218.A0A2K1K5R5"/>
<dbReference type="GO" id="GO:0005576">
    <property type="term" value="C:extracellular region"/>
    <property type="evidence" value="ECO:0007669"/>
    <property type="project" value="InterPro"/>
</dbReference>
<evidence type="ECO:0000313" key="9">
    <source>
        <dbReference type="EMBL" id="PNR49102.1"/>
    </source>
</evidence>
<keyword evidence="6" id="KW-0961">Cell wall biogenesis/degradation</keyword>
<dbReference type="GO" id="GO:0009664">
    <property type="term" value="P:plant-type cell wall organization"/>
    <property type="evidence" value="ECO:0007669"/>
    <property type="project" value="InterPro"/>
</dbReference>
<dbReference type="Pfam" id="PF03330">
    <property type="entry name" value="DPBB_1"/>
    <property type="match status" value="1"/>
</dbReference>
<comment type="subcellular location">
    <subcellularLocation>
        <location evidence="6">Secreted</location>
        <location evidence="6">Cell wall</location>
    </subcellularLocation>
    <subcellularLocation>
        <location evidence="6">Membrane</location>
        <topology evidence="6">Peripheral membrane protein</topology>
    </subcellularLocation>
</comment>
<dbReference type="Pfam" id="PF01357">
    <property type="entry name" value="Expansin_C"/>
    <property type="match status" value="1"/>
</dbReference>
<dbReference type="Gramene" id="Pp3c8_1320V3.1">
    <property type="protein sequence ID" value="Pp3c8_1320V3.1"/>
    <property type="gene ID" value="Pp3c8_1320"/>
</dbReference>
<proteinExistence type="inferred from homology"/>
<keyword evidence="3 6" id="KW-0964">Secreted</keyword>
<dbReference type="PANTHER" id="PTHR31867">
    <property type="entry name" value="EXPANSIN-A15"/>
    <property type="match status" value="1"/>
</dbReference>
<dbReference type="PROSITE" id="PS50842">
    <property type="entry name" value="EXPANSIN_EG45"/>
    <property type="match status" value="1"/>
</dbReference>
<dbReference type="PROSITE" id="PS50843">
    <property type="entry name" value="EXPANSIN_CBD"/>
    <property type="match status" value="1"/>
</dbReference>
<dbReference type="RefSeq" id="XP_024382176.1">
    <property type="nucleotide sequence ID" value="XM_024526408.2"/>
</dbReference>
<gene>
    <name evidence="10" type="primary">LOC112285508</name>
    <name evidence="9" type="ORF">PHYPA_010998</name>
</gene>
<dbReference type="EnsemblPlants" id="Pp3c8_1330V3.1">
    <property type="protein sequence ID" value="Pp3c8_1330V3.1"/>
    <property type="gene ID" value="Pp3c8_1330"/>
</dbReference>
<evidence type="ECO:0000256" key="3">
    <source>
        <dbReference type="ARBA" id="ARBA00022525"/>
    </source>
</evidence>
<dbReference type="InterPro" id="IPR036749">
    <property type="entry name" value="Expansin_CBD_sf"/>
</dbReference>
<dbReference type="Proteomes" id="UP000006727">
    <property type="component" value="Chromosome 8"/>
</dbReference>
<dbReference type="EnsemblPlants" id="Pp3c8_1320V3.1">
    <property type="protein sequence ID" value="Pp3c8_1320V3.1"/>
    <property type="gene ID" value="Pp3c8_1320"/>
</dbReference>
<reference evidence="9 11" key="2">
    <citation type="journal article" date="2018" name="Plant J.">
        <title>The Physcomitrella patens chromosome-scale assembly reveals moss genome structure and evolution.</title>
        <authorList>
            <person name="Lang D."/>
            <person name="Ullrich K.K."/>
            <person name="Murat F."/>
            <person name="Fuchs J."/>
            <person name="Jenkins J."/>
            <person name="Haas F.B."/>
            <person name="Piednoel M."/>
            <person name="Gundlach H."/>
            <person name="Van Bel M."/>
            <person name="Meyberg R."/>
            <person name="Vives C."/>
            <person name="Morata J."/>
            <person name="Symeonidi A."/>
            <person name="Hiss M."/>
            <person name="Muchero W."/>
            <person name="Kamisugi Y."/>
            <person name="Saleh O."/>
            <person name="Blanc G."/>
            <person name="Decker E.L."/>
            <person name="van Gessel N."/>
            <person name="Grimwood J."/>
            <person name="Hayes R.D."/>
            <person name="Graham S.W."/>
            <person name="Gunter L.E."/>
            <person name="McDaniel S.F."/>
            <person name="Hoernstein S.N.W."/>
            <person name="Larsson A."/>
            <person name="Li F.W."/>
            <person name="Perroud P.F."/>
            <person name="Phillips J."/>
            <person name="Ranjan P."/>
            <person name="Rokshar D.S."/>
            <person name="Rothfels C.J."/>
            <person name="Schneider L."/>
            <person name="Shu S."/>
            <person name="Stevenson D.W."/>
            <person name="Thummler F."/>
            <person name="Tillich M."/>
            <person name="Villarreal Aguilar J.C."/>
            <person name="Widiez T."/>
            <person name="Wong G.K."/>
            <person name="Wymore A."/>
            <person name="Zhang Y."/>
            <person name="Zimmer A.D."/>
            <person name="Quatrano R.S."/>
            <person name="Mayer K.F.X."/>
            <person name="Goodstein D."/>
            <person name="Casacuberta J.M."/>
            <person name="Vandepoele K."/>
            <person name="Reski R."/>
            <person name="Cuming A.C."/>
            <person name="Tuskan G.A."/>
            <person name="Maumus F."/>
            <person name="Salse J."/>
            <person name="Schmutz J."/>
            <person name="Rensing S.A."/>
        </authorList>
    </citation>
    <scope>NUCLEOTIDE SEQUENCE [LARGE SCALE GENOMIC DNA]</scope>
    <source>
        <strain evidence="10 11">cv. Gransden 2004</strain>
    </source>
</reference>
<evidence type="ECO:0000259" key="7">
    <source>
        <dbReference type="PROSITE" id="PS50842"/>
    </source>
</evidence>
<dbReference type="InterPro" id="IPR007112">
    <property type="entry name" value="Expansin/allergen_DPBB_dom"/>
</dbReference>
<evidence type="ECO:0000256" key="2">
    <source>
        <dbReference type="ARBA" id="ARBA00022512"/>
    </source>
</evidence>
<evidence type="ECO:0000256" key="5">
    <source>
        <dbReference type="ARBA" id="ARBA00023136"/>
    </source>
</evidence>
<dbReference type="EMBL" id="ABEU02000008">
    <property type="protein sequence ID" value="PNR49102.1"/>
    <property type="molecule type" value="Genomic_DNA"/>
</dbReference>
<feature type="domain" description="Expansin-like EG45" evidence="7">
    <location>
        <begin position="55"/>
        <end position="164"/>
    </location>
</feature>
<keyword evidence="4 6" id="KW-0732">Signal</keyword>
<evidence type="ECO:0000259" key="8">
    <source>
        <dbReference type="PROSITE" id="PS50843"/>
    </source>
</evidence>
<dbReference type="AlphaFoldDB" id="A0A2K1K5R5"/>
<dbReference type="InterPro" id="IPR007117">
    <property type="entry name" value="Expansin_CBD"/>
</dbReference>
<accession>A0A2K1K5R5</accession>
<keyword evidence="5" id="KW-0472">Membrane</keyword>
<keyword evidence="11" id="KW-1185">Reference proteome</keyword>
<dbReference type="InterPro" id="IPR009009">
    <property type="entry name" value="RlpA-like_DPBB"/>
</dbReference>
<dbReference type="OMA" id="NIHVAEA"/>
<comment type="function">
    <text evidence="6">Causes loosening and extension of plant cell walls by disrupting non-covalent bonding between cellulose microfibrils and matrix glucans. No enzymatic activity has been found.</text>
</comment>
<evidence type="ECO:0000313" key="10">
    <source>
        <dbReference type="EnsemblPlants" id="Pp3c8_1320V3.1"/>
    </source>
</evidence>
<dbReference type="SUPFAM" id="SSF49590">
    <property type="entry name" value="PHL pollen allergen"/>
    <property type="match status" value="1"/>
</dbReference>
<reference evidence="9 11" key="1">
    <citation type="journal article" date="2008" name="Science">
        <title>The Physcomitrella genome reveals evolutionary insights into the conquest of land by plants.</title>
        <authorList>
            <person name="Rensing S."/>
            <person name="Lang D."/>
            <person name="Zimmer A."/>
            <person name="Terry A."/>
            <person name="Salamov A."/>
            <person name="Shapiro H."/>
            <person name="Nishiyama T."/>
            <person name="Perroud P.-F."/>
            <person name="Lindquist E."/>
            <person name="Kamisugi Y."/>
            <person name="Tanahashi T."/>
            <person name="Sakakibara K."/>
            <person name="Fujita T."/>
            <person name="Oishi K."/>
            <person name="Shin-I T."/>
            <person name="Kuroki Y."/>
            <person name="Toyoda A."/>
            <person name="Suzuki Y."/>
            <person name="Hashimoto A."/>
            <person name="Yamaguchi K."/>
            <person name="Sugano A."/>
            <person name="Kohara Y."/>
            <person name="Fujiyama A."/>
            <person name="Anterola A."/>
            <person name="Aoki S."/>
            <person name="Ashton N."/>
            <person name="Barbazuk W.B."/>
            <person name="Barker E."/>
            <person name="Bennetzen J."/>
            <person name="Bezanilla M."/>
            <person name="Blankenship R."/>
            <person name="Cho S.H."/>
            <person name="Dutcher S."/>
            <person name="Estelle M."/>
            <person name="Fawcett J.A."/>
            <person name="Gundlach H."/>
            <person name="Hanada K."/>
            <person name="Heyl A."/>
            <person name="Hicks K.A."/>
            <person name="Hugh J."/>
            <person name="Lohr M."/>
            <person name="Mayer K."/>
            <person name="Melkozernov A."/>
            <person name="Murata T."/>
            <person name="Nelson D."/>
            <person name="Pils B."/>
            <person name="Prigge M."/>
            <person name="Reiss B."/>
            <person name="Renner T."/>
            <person name="Rombauts S."/>
            <person name="Rushton P."/>
            <person name="Sanderfoot A."/>
            <person name="Schween G."/>
            <person name="Shiu S.-H."/>
            <person name="Stueber K."/>
            <person name="Theodoulou F.L."/>
            <person name="Tu H."/>
            <person name="Van de Peer Y."/>
            <person name="Verrier P.J."/>
            <person name="Waters E."/>
            <person name="Wood A."/>
            <person name="Yang L."/>
            <person name="Cove D."/>
            <person name="Cuming A."/>
            <person name="Hasebe M."/>
            <person name="Lucas S."/>
            <person name="Mishler D.B."/>
            <person name="Reski R."/>
            <person name="Grigoriev I."/>
            <person name="Quatrano R.S."/>
            <person name="Boore J.L."/>
        </authorList>
    </citation>
    <scope>NUCLEOTIDE SEQUENCE [LARGE SCALE GENOMIC DNA]</scope>
    <source>
        <strain evidence="10 11">cv. Gransden 2004</strain>
    </source>
</reference>